<evidence type="ECO:0000256" key="4">
    <source>
        <dbReference type="ARBA" id="ARBA00022741"/>
    </source>
</evidence>
<dbReference type="AlphaFoldDB" id="A0A220VFD7"/>
<dbReference type="GO" id="GO:0000287">
    <property type="term" value="F:magnesium ion binding"/>
    <property type="evidence" value="ECO:0007669"/>
    <property type="project" value="UniProtKB-UniRule"/>
</dbReference>
<name>A0A220VFD7_9GAMM</name>
<comment type="function">
    <text evidence="8">Catalyzes a mechanistically unusual reaction, the ATP-dependent insertion of CO2 between the N7 and N8 nitrogen atoms of 7,8-diaminopelargonic acid (DAPA, also called 7,8-diammoniononanoate) to form a ureido ring.</text>
</comment>
<keyword evidence="3 8" id="KW-0479">Metal-binding</keyword>
<keyword evidence="6 8" id="KW-0067">ATP-binding</keyword>
<dbReference type="Pfam" id="PF13500">
    <property type="entry name" value="AAA_26"/>
    <property type="match status" value="1"/>
</dbReference>
<comment type="pathway">
    <text evidence="8">Cofactor biosynthesis; biotin biosynthesis; biotin from 7,8-diaminononanoate: step 1/2.</text>
</comment>
<gene>
    <name evidence="8 9" type="primary">bioD</name>
    <name evidence="9" type="ORF">CF386_06370</name>
</gene>
<dbReference type="HAMAP" id="MF_00336">
    <property type="entry name" value="BioD"/>
    <property type="match status" value="1"/>
</dbReference>
<comment type="cofactor">
    <cofactor evidence="8">
        <name>Mg(2+)</name>
        <dbReference type="ChEBI" id="CHEBI:18420"/>
    </cofactor>
</comment>
<comment type="subcellular location">
    <subcellularLocation>
        <location evidence="8">Cytoplasm</location>
    </subcellularLocation>
</comment>
<protein>
    <recommendedName>
        <fullName evidence="8">ATP-dependent dethiobiotin synthetase BioD</fullName>
        <ecNumber evidence="8">6.3.3.3</ecNumber>
    </recommendedName>
    <alternativeName>
        <fullName evidence="8">DTB synthetase</fullName>
        <shortName evidence="8">DTBS</shortName>
    </alternativeName>
    <alternativeName>
        <fullName evidence="8">Dethiobiotin synthase</fullName>
    </alternativeName>
</protein>
<evidence type="ECO:0000313" key="10">
    <source>
        <dbReference type="Proteomes" id="UP000242175"/>
    </source>
</evidence>
<feature type="binding site" evidence="8">
    <location>
        <begin position="29"/>
        <end position="34"/>
    </location>
    <ligand>
        <name>ATP</name>
        <dbReference type="ChEBI" id="CHEBI:30616"/>
    </ligand>
</feature>
<feature type="active site" evidence="8">
    <location>
        <position position="54"/>
    </location>
</feature>
<dbReference type="PIRSF" id="PIRSF006755">
    <property type="entry name" value="DTB_synth"/>
    <property type="match status" value="1"/>
</dbReference>
<evidence type="ECO:0000313" key="9">
    <source>
        <dbReference type="EMBL" id="ASK78653.1"/>
    </source>
</evidence>
<evidence type="ECO:0000256" key="2">
    <source>
        <dbReference type="ARBA" id="ARBA00022598"/>
    </source>
</evidence>
<dbReference type="PANTHER" id="PTHR43210">
    <property type="entry name" value="DETHIOBIOTIN SYNTHETASE"/>
    <property type="match status" value="1"/>
</dbReference>
<feature type="binding site" evidence="8">
    <location>
        <position position="129"/>
    </location>
    <ligand>
        <name>Mg(2+)</name>
        <dbReference type="ChEBI" id="CHEBI:18420"/>
    </ligand>
</feature>
<comment type="catalytic activity">
    <reaction evidence="8">
        <text>(7R,8S)-7,8-diammoniononanoate + CO2 + ATP = (4R,5S)-dethiobiotin + ADP + phosphate + 3 H(+)</text>
        <dbReference type="Rhea" id="RHEA:15805"/>
        <dbReference type="ChEBI" id="CHEBI:15378"/>
        <dbReference type="ChEBI" id="CHEBI:16526"/>
        <dbReference type="ChEBI" id="CHEBI:30616"/>
        <dbReference type="ChEBI" id="CHEBI:43474"/>
        <dbReference type="ChEBI" id="CHEBI:149469"/>
        <dbReference type="ChEBI" id="CHEBI:149473"/>
        <dbReference type="ChEBI" id="CHEBI:456216"/>
        <dbReference type="EC" id="6.3.3.3"/>
    </reaction>
</comment>
<reference evidence="9 10" key="1">
    <citation type="journal article" date="2016" name="Int. J. Syst. Evol. Microbiol.">
        <title>Paraphotobacterium marinum gen. nov., sp. nov., a member of the family Vibrionaceae, isolated from surface seawater.</title>
        <authorList>
            <person name="Huang Z."/>
            <person name="Dong C."/>
            <person name="Shao Z."/>
        </authorList>
    </citation>
    <scope>NUCLEOTIDE SEQUENCE [LARGE SCALE GENOMIC DNA]</scope>
    <source>
        <strain evidence="9 10">NSCS20N07D</strain>
    </source>
</reference>
<dbReference type="EC" id="6.3.3.3" evidence="8"/>
<sequence length="223" mass="25037">MNRTNQLKKLNQLLNNLPKNIFLTGVSTDVGKTYVMKLIIKEFQKNGINVAAYKPISSGHSEFDNKSDVNQILSALTNTQHYKDINTYTFTMPVSPHLASQIESNPIDVSKIDEKLENLNNKYECVIIEGAGGWKVPYSSEGFISDWVTKNKFPVILVVDNKLGCINHALLSVESIVSSGNCLIGWFMNHTSEVDEIIADENIKFLEKHISAKFLGVIKFNQE</sequence>
<dbReference type="EMBL" id="CP022355">
    <property type="protein sequence ID" value="ASK78653.1"/>
    <property type="molecule type" value="Genomic_DNA"/>
</dbReference>
<dbReference type="InterPro" id="IPR004472">
    <property type="entry name" value="DTB_synth_BioD"/>
</dbReference>
<dbReference type="FunFam" id="3.40.50.300:FF:000292">
    <property type="entry name" value="ATP-dependent dethiobiotin synthetase BioD"/>
    <property type="match status" value="1"/>
</dbReference>
<dbReference type="GO" id="GO:0005829">
    <property type="term" value="C:cytosol"/>
    <property type="evidence" value="ECO:0007669"/>
    <property type="project" value="TreeGrafter"/>
</dbReference>
<dbReference type="Gene3D" id="3.40.50.300">
    <property type="entry name" value="P-loop containing nucleotide triphosphate hydrolases"/>
    <property type="match status" value="1"/>
</dbReference>
<dbReference type="PANTHER" id="PTHR43210:SF5">
    <property type="entry name" value="DETHIOBIOTIN SYNTHETASE"/>
    <property type="match status" value="1"/>
</dbReference>
<feature type="binding site" evidence="8">
    <location>
        <begin position="129"/>
        <end position="132"/>
    </location>
    <ligand>
        <name>ATP</name>
        <dbReference type="ChEBI" id="CHEBI:30616"/>
    </ligand>
</feature>
<keyword evidence="5 8" id="KW-0093">Biotin biosynthesis</keyword>
<keyword evidence="1 8" id="KW-0963">Cytoplasm</keyword>
<dbReference type="InterPro" id="IPR027417">
    <property type="entry name" value="P-loop_NTPase"/>
</dbReference>
<dbReference type="CDD" id="cd03109">
    <property type="entry name" value="DTBS"/>
    <property type="match status" value="1"/>
</dbReference>
<organism evidence="9 10">
    <name type="scientific">Paraphotobacterium marinum</name>
    <dbReference type="NCBI Taxonomy" id="1755811"/>
    <lineage>
        <taxon>Bacteria</taxon>
        <taxon>Pseudomonadati</taxon>
        <taxon>Pseudomonadota</taxon>
        <taxon>Gammaproteobacteria</taxon>
        <taxon>Vibrionales</taxon>
        <taxon>Vibrionaceae</taxon>
        <taxon>Paraphotobacterium</taxon>
    </lineage>
</organism>
<dbReference type="Proteomes" id="UP000242175">
    <property type="component" value="Chromosome large"/>
</dbReference>
<evidence type="ECO:0000256" key="8">
    <source>
        <dbReference type="HAMAP-Rule" id="MF_00336"/>
    </source>
</evidence>
<comment type="subunit">
    <text evidence="8">Homodimer.</text>
</comment>
<feature type="binding site" evidence="8">
    <location>
        <position position="68"/>
    </location>
    <ligand>
        <name>ATP</name>
        <dbReference type="ChEBI" id="CHEBI:30616"/>
    </ligand>
</feature>
<dbReference type="GO" id="GO:0042803">
    <property type="term" value="F:protein homodimerization activity"/>
    <property type="evidence" value="ECO:0007669"/>
    <property type="project" value="UniProtKB-ARBA"/>
</dbReference>
<dbReference type="GO" id="GO:0005524">
    <property type="term" value="F:ATP binding"/>
    <property type="evidence" value="ECO:0007669"/>
    <property type="project" value="UniProtKB-UniRule"/>
</dbReference>
<dbReference type="GO" id="GO:0009102">
    <property type="term" value="P:biotin biosynthetic process"/>
    <property type="evidence" value="ECO:0007669"/>
    <property type="project" value="UniProtKB-UniRule"/>
</dbReference>
<keyword evidence="10" id="KW-1185">Reference proteome</keyword>
<feature type="binding site" evidence="8">
    <location>
        <position position="33"/>
    </location>
    <ligand>
        <name>Mg(2+)</name>
        <dbReference type="ChEBI" id="CHEBI:18420"/>
    </ligand>
</feature>
<comment type="similarity">
    <text evidence="8">Belongs to the dethiobiotin synthetase family.</text>
</comment>
<dbReference type="UniPathway" id="UPA00078">
    <property type="reaction ID" value="UER00161"/>
</dbReference>
<dbReference type="KEGG" id="pmai:CF386_06370"/>
<feature type="binding site" evidence="8">
    <location>
        <position position="221"/>
    </location>
    <ligand>
        <name>ATP</name>
        <dbReference type="ChEBI" id="CHEBI:30616"/>
    </ligand>
</feature>
<keyword evidence="2 8" id="KW-0436">Ligase</keyword>
<dbReference type="GO" id="GO:0004141">
    <property type="term" value="F:dethiobiotin synthase activity"/>
    <property type="evidence" value="ECO:0007669"/>
    <property type="project" value="UniProtKB-UniRule"/>
</dbReference>
<evidence type="ECO:0000256" key="5">
    <source>
        <dbReference type="ARBA" id="ARBA00022756"/>
    </source>
</evidence>
<evidence type="ECO:0000256" key="7">
    <source>
        <dbReference type="ARBA" id="ARBA00022842"/>
    </source>
</evidence>
<dbReference type="SUPFAM" id="SSF52540">
    <property type="entry name" value="P-loop containing nucleoside triphosphate hydrolases"/>
    <property type="match status" value="1"/>
</dbReference>
<dbReference type="NCBIfam" id="TIGR00347">
    <property type="entry name" value="bioD"/>
    <property type="match status" value="1"/>
</dbReference>
<keyword evidence="7 8" id="KW-0460">Magnesium</keyword>
<evidence type="ECO:0000256" key="3">
    <source>
        <dbReference type="ARBA" id="ARBA00022723"/>
    </source>
</evidence>
<comment type="caution">
    <text evidence="8">Lacks conserved residue(s) required for the propagation of feature annotation.</text>
</comment>
<proteinExistence type="inferred from homology"/>
<feature type="binding site" evidence="8">
    <location>
        <position position="68"/>
    </location>
    <ligand>
        <name>Mg(2+)</name>
        <dbReference type="ChEBI" id="CHEBI:18420"/>
    </ligand>
</feature>
<accession>A0A220VFD7</accession>
<keyword evidence="4 8" id="KW-0547">Nucleotide-binding</keyword>
<evidence type="ECO:0000256" key="1">
    <source>
        <dbReference type="ARBA" id="ARBA00022490"/>
    </source>
</evidence>
<feature type="binding site" evidence="8">
    <location>
        <position position="58"/>
    </location>
    <ligand>
        <name>substrate</name>
    </ligand>
</feature>
<evidence type="ECO:0000256" key="6">
    <source>
        <dbReference type="ARBA" id="ARBA00022840"/>
    </source>
</evidence>
<feature type="binding site" evidence="8">
    <location>
        <begin position="189"/>
        <end position="190"/>
    </location>
    <ligand>
        <name>ATP</name>
        <dbReference type="ChEBI" id="CHEBI:30616"/>
    </ligand>
</feature>